<comment type="caution">
    <text evidence="2">The sequence shown here is derived from an EMBL/GenBank/DDBJ whole genome shotgun (WGS) entry which is preliminary data.</text>
</comment>
<dbReference type="GO" id="GO:0032259">
    <property type="term" value="P:methylation"/>
    <property type="evidence" value="ECO:0007669"/>
    <property type="project" value="UniProtKB-KW"/>
</dbReference>
<evidence type="ECO:0000313" key="3">
    <source>
        <dbReference type="Proteomes" id="UP000308121"/>
    </source>
</evidence>
<dbReference type="AlphaFoldDB" id="A0A7Z8JZN3"/>
<protein>
    <submittedName>
        <fullName evidence="2">SAM-dependent methyltransferase</fullName>
    </submittedName>
</protein>
<accession>A0A7Z8JZN3</accession>
<gene>
    <name evidence="2" type="ORF">FA014_11605</name>
</gene>
<feature type="non-terminal residue" evidence="2">
    <location>
        <position position="104"/>
    </location>
</feature>
<keyword evidence="2" id="KW-0808">Transferase</keyword>
<name>A0A7Z8JZN3_9CELL</name>
<dbReference type="EMBL" id="SZYE01000087">
    <property type="protein sequence ID" value="TKR23381.1"/>
    <property type="molecule type" value="Genomic_DNA"/>
</dbReference>
<dbReference type="Proteomes" id="UP000308121">
    <property type="component" value="Unassembled WGS sequence"/>
</dbReference>
<dbReference type="Pfam" id="PF23186">
    <property type="entry name" value="DUF7059"/>
    <property type="match status" value="1"/>
</dbReference>
<evidence type="ECO:0000259" key="1">
    <source>
        <dbReference type="Pfam" id="PF23186"/>
    </source>
</evidence>
<organism evidence="2 3">
    <name type="scientific">Cellulomonas hominis</name>
    <dbReference type="NCBI Taxonomy" id="156981"/>
    <lineage>
        <taxon>Bacteria</taxon>
        <taxon>Bacillati</taxon>
        <taxon>Actinomycetota</taxon>
        <taxon>Actinomycetes</taxon>
        <taxon>Micrococcales</taxon>
        <taxon>Cellulomonadaceae</taxon>
        <taxon>Cellulomonas</taxon>
    </lineage>
</organism>
<sequence length="104" mass="10198">MDAAPTEPLTADPALVAALRADLAASGFTVPGVEELLGPVASAALHREEPVPALLATAGDEPRAALVRAFVLGVPVPAAHLARALPTLGVPGAERLGLVAAAGA</sequence>
<dbReference type="GO" id="GO:0008168">
    <property type="term" value="F:methyltransferase activity"/>
    <property type="evidence" value="ECO:0007669"/>
    <property type="project" value="UniProtKB-KW"/>
</dbReference>
<proteinExistence type="predicted"/>
<dbReference type="RefSeq" id="WP_419178395.1">
    <property type="nucleotide sequence ID" value="NZ_SZYE01000087.1"/>
</dbReference>
<feature type="domain" description="DUF7059" evidence="1">
    <location>
        <begin position="25"/>
        <end position="103"/>
    </location>
</feature>
<dbReference type="InterPro" id="IPR055487">
    <property type="entry name" value="DUF7059"/>
</dbReference>
<evidence type="ECO:0000313" key="2">
    <source>
        <dbReference type="EMBL" id="TKR23381.1"/>
    </source>
</evidence>
<keyword evidence="2" id="KW-0489">Methyltransferase</keyword>
<reference evidence="2 3" key="1">
    <citation type="submission" date="2019-05" db="EMBL/GenBank/DDBJ databases">
        <title>Genome sequence of Cellulomonas hominis strain CS1.</title>
        <authorList>
            <person name="Belmont J."/>
            <person name="Maclea K.S."/>
        </authorList>
    </citation>
    <scope>NUCLEOTIDE SEQUENCE [LARGE SCALE GENOMIC DNA]</scope>
    <source>
        <strain evidence="2 3">CS1</strain>
    </source>
</reference>